<feature type="domain" description="DUF6830" evidence="1">
    <location>
        <begin position="585"/>
        <end position="695"/>
    </location>
</feature>
<dbReference type="AlphaFoldDB" id="A0A165RL82"/>
<dbReference type="Pfam" id="PF18759">
    <property type="entry name" value="Plavaka"/>
    <property type="match status" value="2"/>
</dbReference>
<dbReference type="InterPro" id="IPR049233">
    <property type="entry name" value="DUF6830"/>
</dbReference>
<evidence type="ECO:0000313" key="3">
    <source>
        <dbReference type="Proteomes" id="UP000076727"/>
    </source>
</evidence>
<gene>
    <name evidence="2" type="ORF">DAEQUDRAFT_707629</name>
</gene>
<sequence>MPTFFDTYSTDQYAEERSRNPCYPFVDYAELQLARWMNERMNSTTIDEFLKLDWVRCHMPSFHSSHTLRSWIEVQPSGPVWKTATIKVEGYPHVARYGEPKVIFRDALECVEYLYGHPVIGPYVSTGPQGVHTQAGERVITDFSTATLAWNMQSKLPTGAEVVGLHLGSDKLAVTSHSGDYEMHPLLLTLAGLPAAMRSKLSNSAWICIAYLPVLKFTVHASYQSILANRVLHEAMDLITENLKIAACVGHRMADAWGNVRLVFPPVVALSGDLAVDPWKLHDFQRECKKVGLNGVHMPWWRDYLFADPSIFSVPDLLHSDYKFFFDHLLPACQIAVGADELDRRFAARHKRIGYATLRRVSEVKQMTGRMHRETMRTIIVAIEGAVSPGFMRAMRAILDFLLAAQSPRHTPSSLARMTTDLRTFHHNKKAIMAAGGRGSLGHWRIPKLELLSNYVPFILTHGTLPQWSCDSVEHLLRTEAKKPFTLFTNHRRADFSEQCSRHLDRIEKMENLELYALLKIHGADIRTSLRSRDEMTAVELQDAASHGVTRTLLGQALPGTRAEFCVRSRRMARNLFATGSLSASGSTVAFNLNKQPSAEYAVDKVADVYSIADFHAALADYVQDLHLDARQRMPHTLSPDYRDIGFDHVCVWETYRIQVLSVYDDAVRMDPETLRAIPPGPKYPFGMCDPVIIDSLSADGSLVAQVRVVFKAVPRDGHVLPECLQTPLVYIQDFEFADVDEHGLPMKAADILMYKLRRRCYLDHSGAVHRGGEIVPLLNIVRPVDISPVHAARAMDRSLNELSALELPGYFWLNDMWDVEVHGLLAG</sequence>
<organism evidence="2 3">
    <name type="scientific">Daedalea quercina L-15889</name>
    <dbReference type="NCBI Taxonomy" id="1314783"/>
    <lineage>
        <taxon>Eukaryota</taxon>
        <taxon>Fungi</taxon>
        <taxon>Dikarya</taxon>
        <taxon>Basidiomycota</taxon>
        <taxon>Agaricomycotina</taxon>
        <taxon>Agaricomycetes</taxon>
        <taxon>Polyporales</taxon>
        <taxon>Fomitopsis</taxon>
    </lineage>
</organism>
<dbReference type="InterPro" id="IPR041078">
    <property type="entry name" value="Plavaka"/>
</dbReference>
<keyword evidence="3" id="KW-1185">Reference proteome</keyword>
<evidence type="ECO:0000313" key="2">
    <source>
        <dbReference type="EMBL" id="KZT70898.1"/>
    </source>
</evidence>
<proteinExistence type="predicted"/>
<dbReference type="Pfam" id="PF20722">
    <property type="entry name" value="DUF6830"/>
    <property type="match status" value="1"/>
</dbReference>
<dbReference type="Proteomes" id="UP000076727">
    <property type="component" value="Unassembled WGS sequence"/>
</dbReference>
<dbReference type="OrthoDB" id="3232986at2759"/>
<name>A0A165RL82_9APHY</name>
<dbReference type="EMBL" id="KV429048">
    <property type="protein sequence ID" value="KZT70898.1"/>
    <property type="molecule type" value="Genomic_DNA"/>
</dbReference>
<evidence type="ECO:0000259" key="1">
    <source>
        <dbReference type="Pfam" id="PF20722"/>
    </source>
</evidence>
<reference evidence="2 3" key="1">
    <citation type="journal article" date="2016" name="Mol. Biol. Evol.">
        <title>Comparative Genomics of Early-Diverging Mushroom-Forming Fungi Provides Insights into the Origins of Lignocellulose Decay Capabilities.</title>
        <authorList>
            <person name="Nagy L.G."/>
            <person name="Riley R."/>
            <person name="Tritt A."/>
            <person name="Adam C."/>
            <person name="Daum C."/>
            <person name="Floudas D."/>
            <person name="Sun H."/>
            <person name="Yadav J.S."/>
            <person name="Pangilinan J."/>
            <person name="Larsson K.H."/>
            <person name="Matsuura K."/>
            <person name="Barry K."/>
            <person name="Labutti K."/>
            <person name="Kuo R."/>
            <person name="Ohm R.A."/>
            <person name="Bhattacharya S.S."/>
            <person name="Shirouzu T."/>
            <person name="Yoshinaga Y."/>
            <person name="Martin F.M."/>
            <person name="Grigoriev I.V."/>
            <person name="Hibbett D.S."/>
        </authorList>
    </citation>
    <scope>NUCLEOTIDE SEQUENCE [LARGE SCALE GENOMIC DNA]</scope>
    <source>
        <strain evidence="2 3">L-15889</strain>
    </source>
</reference>
<accession>A0A165RL82</accession>
<protein>
    <recommendedName>
        <fullName evidence="1">DUF6830 domain-containing protein</fullName>
    </recommendedName>
</protein>